<sequence>MPKVFKPDYKNCRVIIDATDFVVEQPSTIEQRVKFYSHYKKGCRIKIVIGCSPCGLITFVSKSHGGRATDAQITISSGLLDILEPGDSVLADKGLPQIKTLLDDSGRNILLVMPPFKHDEHFTEDQIDSTFGIAKVRVHIERIMQRICVYKIVDKFSTEMLPYCDQIICMCCVLISYTSNVFVKTKVSGFCL</sequence>
<evidence type="ECO:0000313" key="5">
    <source>
        <dbReference type="Proteomes" id="UP000215335"/>
    </source>
</evidence>
<reference evidence="4 5" key="1">
    <citation type="journal article" date="2017" name="Curr. Biol.">
        <title>The Evolution of Venom by Co-option of Single-Copy Genes.</title>
        <authorList>
            <person name="Martinson E.O."/>
            <person name="Mrinalini"/>
            <person name="Kelkar Y.D."/>
            <person name="Chang C.H."/>
            <person name="Werren J.H."/>
        </authorList>
    </citation>
    <scope>NUCLEOTIDE SEQUENCE [LARGE SCALE GENOMIC DNA]</scope>
    <source>
        <strain evidence="4 5">Alberta</strain>
        <tissue evidence="4">Whole body</tissue>
    </source>
</reference>
<keyword evidence="2" id="KW-0479">Metal-binding</keyword>
<dbReference type="STRING" id="543379.A0A232EDZ6"/>
<accession>A0A232EDZ6</accession>
<name>A0A232EDZ6_9HYME</name>
<dbReference type="Pfam" id="PF13359">
    <property type="entry name" value="DDE_Tnp_4"/>
    <property type="match status" value="1"/>
</dbReference>
<proteinExistence type="predicted"/>
<feature type="domain" description="DDE Tnp4" evidence="3">
    <location>
        <begin position="16"/>
        <end position="174"/>
    </location>
</feature>
<organism evidence="4 5">
    <name type="scientific">Trichomalopsis sarcophagae</name>
    <dbReference type="NCBI Taxonomy" id="543379"/>
    <lineage>
        <taxon>Eukaryota</taxon>
        <taxon>Metazoa</taxon>
        <taxon>Ecdysozoa</taxon>
        <taxon>Arthropoda</taxon>
        <taxon>Hexapoda</taxon>
        <taxon>Insecta</taxon>
        <taxon>Pterygota</taxon>
        <taxon>Neoptera</taxon>
        <taxon>Endopterygota</taxon>
        <taxon>Hymenoptera</taxon>
        <taxon>Apocrita</taxon>
        <taxon>Proctotrupomorpha</taxon>
        <taxon>Chalcidoidea</taxon>
        <taxon>Pteromalidae</taxon>
        <taxon>Pteromalinae</taxon>
        <taxon>Trichomalopsis</taxon>
    </lineage>
</organism>
<dbReference type="PANTHER" id="PTHR23080:SF143">
    <property type="entry name" value="SI:DKEY-56D12.4"/>
    <property type="match status" value="1"/>
</dbReference>
<dbReference type="AlphaFoldDB" id="A0A232EDZ6"/>
<dbReference type="InterPro" id="IPR027806">
    <property type="entry name" value="HARBI1_dom"/>
</dbReference>
<dbReference type="Proteomes" id="UP000215335">
    <property type="component" value="Unassembled WGS sequence"/>
</dbReference>
<evidence type="ECO:0000313" key="4">
    <source>
        <dbReference type="EMBL" id="OXU16581.1"/>
    </source>
</evidence>
<evidence type="ECO:0000259" key="3">
    <source>
        <dbReference type="Pfam" id="PF13359"/>
    </source>
</evidence>
<protein>
    <recommendedName>
        <fullName evidence="3">DDE Tnp4 domain-containing protein</fullName>
    </recommendedName>
</protein>
<evidence type="ECO:0000256" key="2">
    <source>
        <dbReference type="ARBA" id="ARBA00022723"/>
    </source>
</evidence>
<comment type="cofactor">
    <cofactor evidence="1">
        <name>a divalent metal cation</name>
        <dbReference type="ChEBI" id="CHEBI:60240"/>
    </cofactor>
</comment>
<dbReference type="GO" id="GO:0046872">
    <property type="term" value="F:metal ion binding"/>
    <property type="evidence" value="ECO:0007669"/>
    <property type="project" value="UniProtKB-KW"/>
</dbReference>
<keyword evidence="5" id="KW-1185">Reference proteome</keyword>
<dbReference type="OrthoDB" id="7695469at2759"/>
<dbReference type="PANTHER" id="PTHR23080">
    <property type="entry name" value="THAP DOMAIN PROTEIN"/>
    <property type="match status" value="1"/>
</dbReference>
<comment type="caution">
    <text evidence="4">The sequence shown here is derived from an EMBL/GenBank/DDBJ whole genome shotgun (WGS) entry which is preliminary data.</text>
</comment>
<gene>
    <name evidence="4" type="ORF">TSAR_005423</name>
</gene>
<dbReference type="EMBL" id="NNAY01005716">
    <property type="protein sequence ID" value="OXU16581.1"/>
    <property type="molecule type" value="Genomic_DNA"/>
</dbReference>
<evidence type="ECO:0000256" key="1">
    <source>
        <dbReference type="ARBA" id="ARBA00001968"/>
    </source>
</evidence>